<organism evidence="1 2">
    <name type="scientific">Flexivirga caeni</name>
    <dbReference type="NCBI Taxonomy" id="2294115"/>
    <lineage>
        <taxon>Bacteria</taxon>
        <taxon>Bacillati</taxon>
        <taxon>Actinomycetota</taxon>
        <taxon>Actinomycetes</taxon>
        <taxon>Micrococcales</taxon>
        <taxon>Dermacoccaceae</taxon>
        <taxon>Flexivirga</taxon>
    </lineage>
</organism>
<dbReference type="SUPFAM" id="SSF46785">
    <property type="entry name" value="Winged helix' DNA-binding domain"/>
    <property type="match status" value="1"/>
</dbReference>
<accession>A0A3M9M9A8</accession>
<dbReference type="InterPro" id="IPR036388">
    <property type="entry name" value="WH-like_DNA-bd_sf"/>
</dbReference>
<gene>
    <name evidence="1" type="ORF">EFY87_09150</name>
</gene>
<protein>
    <submittedName>
        <fullName evidence="1">ArsR family transcriptional regulator</fullName>
    </submittedName>
</protein>
<keyword evidence="2" id="KW-1185">Reference proteome</keyword>
<proteinExistence type="predicted"/>
<dbReference type="Proteomes" id="UP000271678">
    <property type="component" value="Unassembled WGS sequence"/>
</dbReference>
<dbReference type="InterPro" id="IPR036390">
    <property type="entry name" value="WH_DNA-bd_sf"/>
</dbReference>
<reference evidence="1 2" key="1">
    <citation type="submission" date="2018-11" db="EMBL/GenBank/DDBJ databases">
        <title>Draft genome of Simplicispira Flexivirga sp. BO-16.</title>
        <authorList>
            <person name="Im W.T."/>
        </authorList>
    </citation>
    <scope>NUCLEOTIDE SEQUENCE [LARGE SCALE GENOMIC DNA]</scope>
    <source>
        <strain evidence="1 2">BO-16</strain>
    </source>
</reference>
<dbReference type="EMBL" id="RJJQ01000008">
    <property type="protein sequence ID" value="RNI22139.1"/>
    <property type="molecule type" value="Genomic_DNA"/>
</dbReference>
<comment type="caution">
    <text evidence="1">The sequence shown here is derived from an EMBL/GenBank/DDBJ whole genome shotgun (WGS) entry which is preliminary data.</text>
</comment>
<dbReference type="CDD" id="cd00090">
    <property type="entry name" value="HTH_ARSR"/>
    <property type="match status" value="1"/>
</dbReference>
<sequence length="191" mass="20837">MRLVIELTTRGSARAVDLANAIGEPANSVSFHLRQLARYGLIGEDTERGTDARERWWRMTSDEGFQADLGELRKLPGGPQAVGSLQNLTQEAARAALSVALEDDNDGPGEPTSWFNDFGVHLSRSEVEEFQNEFGKLISRWMERSRQVAATDDGVERHTYIGFAFGAPMDAVIGTSEPGGRTAPDDAEAAQ</sequence>
<evidence type="ECO:0000313" key="1">
    <source>
        <dbReference type="EMBL" id="RNI22139.1"/>
    </source>
</evidence>
<dbReference type="AlphaFoldDB" id="A0A3M9M9A8"/>
<evidence type="ECO:0000313" key="2">
    <source>
        <dbReference type="Proteomes" id="UP000271678"/>
    </source>
</evidence>
<name>A0A3M9M9A8_9MICO</name>
<dbReference type="Gene3D" id="1.10.10.10">
    <property type="entry name" value="Winged helix-like DNA-binding domain superfamily/Winged helix DNA-binding domain"/>
    <property type="match status" value="1"/>
</dbReference>
<dbReference type="InterPro" id="IPR011991">
    <property type="entry name" value="ArsR-like_HTH"/>
</dbReference>